<reference evidence="2 3" key="1">
    <citation type="journal article" date="2018" name="Science">
        <title>The opium poppy genome and morphinan production.</title>
        <authorList>
            <person name="Guo L."/>
            <person name="Winzer T."/>
            <person name="Yang X."/>
            <person name="Li Y."/>
            <person name="Ning Z."/>
            <person name="He Z."/>
            <person name="Teodor R."/>
            <person name="Lu Y."/>
            <person name="Bowser T.A."/>
            <person name="Graham I.A."/>
            <person name="Ye K."/>
        </authorList>
    </citation>
    <scope>NUCLEOTIDE SEQUENCE [LARGE SCALE GENOMIC DNA]</scope>
    <source>
        <strain evidence="3">cv. HN1</strain>
        <tissue evidence="2">Leaves</tissue>
    </source>
</reference>
<dbReference type="STRING" id="3469.A0A4Y7K8L8"/>
<evidence type="ECO:0000313" key="3">
    <source>
        <dbReference type="Proteomes" id="UP000316621"/>
    </source>
</evidence>
<accession>A0A4Y7K8L8</accession>
<dbReference type="EMBL" id="CM010721">
    <property type="protein sequence ID" value="RZC68672.1"/>
    <property type="molecule type" value="Genomic_DNA"/>
</dbReference>
<evidence type="ECO:0000256" key="1">
    <source>
        <dbReference type="SAM" id="MobiDB-lite"/>
    </source>
</evidence>
<keyword evidence="3" id="KW-1185">Reference proteome</keyword>
<name>A0A4Y7K8L8_PAPSO</name>
<sequence length="334" mass="37466">MVLYDFSHSDLEERKCLIGVSDDVYSESDGKEKRELQWKISIQLLLIYKENLMEYMWCISPWRYQMVLKLMPTSNNNPSPCLHSNQCYFTVVKRVMTQGAVHGIRKLQIEVVNIVPYHPPFHLGHDEASSLPVRSQANSHTAPFLRLIEIVRAYGGNFAAKRLKRSAGRAAASHGHGLAATVRYKVSKRLPSWNCIARENSTGSLEEDVIEVVSQMHREGGGSTDRNSEIVDWEQRGDTNGIRTLSGTSSITITERDLLQPERINNEIIVKEEGLAISHSGHEFDTYHSSSSSPATECVQLEPLCKAMDAGSTSESKDEIVIPESSHRNEADLN</sequence>
<evidence type="ECO:0000313" key="2">
    <source>
        <dbReference type="EMBL" id="RZC68672.1"/>
    </source>
</evidence>
<dbReference type="Gramene" id="RZC68672">
    <property type="protein sequence ID" value="RZC68672"/>
    <property type="gene ID" value="C5167_031868"/>
</dbReference>
<proteinExistence type="predicted"/>
<protein>
    <submittedName>
        <fullName evidence="2">Uncharacterized protein</fullName>
    </submittedName>
</protein>
<organism evidence="2 3">
    <name type="scientific">Papaver somniferum</name>
    <name type="common">Opium poppy</name>
    <dbReference type="NCBI Taxonomy" id="3469"/>
    <lineage>
        <taxon>Eukaryota</taxon>
        <taxon>Viridiplantae</taxon>
        <taxon>Streptophyta</taxon>
        <taxon>Embryophyta</taxon>
        <taxon>Tracheophyta</taxon>
        <taxon>Spermatophyta</taxon>
        <taxon>Magnoliopsida</taxon>
        <taxon>Ranunculales</taxon>
        <taxon>Papaveraceae</taxon>
        <taxon>Papaveroideae</taxon>
        <taxon>Papaver</taxon>
    </lineage>
</organism>
<feature type="region of interest" description="Disordered" evidence="1">
    <location>
        <begin position="309"/>
        <end position="334"/>
    </location>
</feature>
<dbReference type="Proteomes" id="UP000316621">
    <property type="component" value="Chromosome 7"/>
</dbReference>
<feature type="compositionally biased region" description="Basic and acidic residues" evidence="1">
    <location>
        <begin position="315"/>
        <end position="334"/>
    </location>
</feature>
<gene>
    <name evidence="2" type="ORF">C5167_031868</name>
</gene>
<dbReference type="AlphaFoldDB" id="A0A4Y7K8L8"/>